<dbReference type="SUPFAM" id="SSF52833">
    <property type="entry name" value="Thioredoxin-like"/>
    <property type="match status" value="1"/>
</dbReference>
<name>A0A955L6K4_9BACT</name>
<dbReference type="PANTHER" id="PTHR42852">
    <property type="entry name" value="THIOL:DISULFIDE INTERCHANGE PROTEIN DSBE"/>
    <property type="match status" value="1"/>
</dbReference>
<accession>A0A955L6K4</accession>
<dbReference type="Proteomes" id="UP000783287">
    <property type="component" value="Unassembled WGS sequence"/>
</dbReference>
<evidence type="ECO:0000313" key="4">
    <source>
        <dbReference type="Proteomes" id="UP000783287"/>
    </source>
</evidence>
<evidence type="ECO:0000259" key="2">
    <source>
        <dbReference type="PROSITE" id="PS51352"/>
    </source>
</evidence>
<dbReference type="GO" id="GO:0016491">
    <property type="term" value="F:oxidoreductase activity"/>
    <property type="evidence" value="ECO:0007669"/>
    <property type="project" value="InterPro"/>
</dbReference>
<feature type="domain" description="Thioredoxin" evidence="2">
    <location>
        <begin position="50"/>
        <end position="193"/>
    </location>
</feature>
<keyword evidence="1" id="KW-0472">Membrane</keyword>
<keyword evidence="1" id="KW-0812">Transmembrane</keyword>
<comment type="caution">
    <text evidence="3">The sequence shown here is derived from an EMBL/GenBank/DDBJ whole genome shotgun (WGS) entry which is preliminary data.</text>
</comment>
<evidence type="ECO:0000313" key="3">
    <source>
        <dbReference type="EMBL" id="MCA9383656.1"/>
    </source>
</evidence>
<reference evidence="3" key="1">
    <citation type="submission" date="2020-04" db="EMBL/GenBank/DDBJ databases">
        <authorList>
            <person name="Zhang T."/>
        </authorList>
    </citation>
    <scope>NUCLEOTIDE SEQUENCE</scope>
    <source>
        <strain evidence="3">HKST-UBA14</strain>
    </source>
</reference>
<dbReference type="Pfam" id="PF00578">
    <property type="entry name" value="AhpC-TSA"/>
    <property type="match status" value="1"/>
</dbReference>
<sequence>MLNRKNRKKIKSIVYVLGLMMLPITVIGGLLFFFGNDSPKDLNYKVIENEALQNKYSGLKLETREGKNVRLTKYKGSILLVNSWAMWNPFCMDELASFSKLKEEFPEQITIVAVNRTESQEEQEAYIKQVEDRLEIDMSNIIFLNDFEDEFYQVAEGVSMPETLIFDKYGNLVVHKTGPMPLEDMQNLVKQYL</sequence>
<dbReference type="InterPro" id="IPR050553">
    <property type="entry name" value="Thioredoxin_ResA/DsbE_sf"/>
</dbReference>
<dbReference type="PROSITE" id="PS51352">
    <property type="entry name" value="THIOREDOXIN_2"/>
    <property type="match status" value="1"/>
</dbReference>
<dbReference type="CDD" id="cd02966">
    <property type="entry name" value="TlpA_like_family"/>
    <property type="match status" value="1"/>
</dbReference>
<organism evidence="3 4">
    <name type="scientific">Candidatus Dojkabacteria bacterium</name>
    <dbReference type="NCBI Taxonomy" id="2099670"/>
    <lineage>
        <taxon>Bacteria</taxon>
        <taxon>Candidatus Dojkabacteria</taxon>
    </lineage>
</organism>
<proteinExistence type="predicted"/>
<dbReference type="PANTHER" id="PTHR42852:SF13">
    <property type="entry name" value="PROTEIN DIPZ"/>
    <property type="match status" value="1"/>
</dbReference>
<dbReference type="GO" id="GO:0016209">
    <property type="term" value="F:antioxidant activity"/>
    <property type="evidence" value="ECO:0007669"/>
    <property type="project" value="InterPro"/>
</dbReference>
<gene>
    <name evidence="3" type="ORF">KC909_04775</name>
</gene>
<dbReference type="InterPro" id="IPR036249">
    <property type="entry name" value="Thioredoxin-like_sf"/>
</dbReference>
<protein>
    <submittedName>
        <fullName evidence="3">TlpA family protein disulfide reductase</fullName>
    </submittedName>
</protein>
<dbReference type="AlphaFoldDB" id="A0A955L6K4"/>
<evidence type="ECO:0000256" key="1">
    <source>
        <dbReference type="SAM" id="Phobius"/>
    </source>
</evidence>
<feature type="transmembrane region" description="Helical" evidence="1">
    <location>
        <begin position="12"/>
        <end position="34"/>
    </location>
</feature>
<reference evidence="3" key="2">
    <citation type="journal article" date="2021" name="Microbiome">
        <title>Successional dynamics and alternative stable states in a saline activated sludge microbial community over 9 years.</title>
        <authorList>
            <person name="Wang Y."/>
            <person name="Ye J."/>
            <person name="Ju F."/>
            <person name="Liu L."/>
            <person name="Boyd J.A."/>
            <person name="Deng Y."/>
            <person name="Parks D.H."/>
            <person name="Jiang X."/>
            <person name="Yin X."/>
            <person name="Woodcroft B.J."/>
            <person name="Tyson G.W."/>
            <person name="Hugenholtz P."/>
            <person name="Polz M.F."/>
            <person name="Zhang T."/>
        </authorList>
    </citation>
    <scope>NUCLEOTIDE SEQUENCE</scope>
    <source>
        <strain evidence="3">HKST-UBA14</strain>
    </source>
</reference>
<dbReference type="Gene3D" id="3.40.30.10">
    <property type="entry name" value="Glutaredoxin"/>
    <property type="match status" value="1"/>
</dbReference>
<keyword evidence="1" id="KW-1133">Transmembrane helix</keyword>
<dbReference type="InterPro" id="IPR013766">
    <property type="entry name" value="Thioredoxin_domain"/>
</dbReference>
<dbReference type="InterPro" id="IPR000866">
    <property type="entry name" value="AhpC/TSA"/>
</dbReference>
<dbReference type="EMBL" id="JAGQLK010000106">
    <property type="protein sequence ID" value="MCA9383656.1"/>
    <property type="molecule type" value="Genomic_DNA"/>
</dbReference>